<dbReference type="PROSITE" id="PS51257">
    <property type="entry name" value="PROKAR_LIPOPROTEIN"/>
    <property type="match status" value="1"/>
</dbReference>
<gene>
    <name evidence="2" type="ORF">CW362_19170</name>
</gene>
<dbReference type="RefSeq" id="WP_103550735.1">
    <property type="nucleotide sequence ID" value="NZ_JBHJSK010000016.1"/>
</dbReference>
<dbReference type="OrthoDB" id="3629459at2"/>
<reference evidence="2 3" key="1">
    <citation type="submission" date="2017-12" db="EMBL/GenBank/DDBJ databases">
        <title>Streptomyces populusis sp. nov., a novel endophytic actinobacterium isolated from stems of Populus adenopoda Maxim.</title>
        <authorList>
            <person name="Wang Z."/>
        </authorList>
    </citation>
    <scope>NUCLEOTIDE SEQUENCE [LARGE SCALE GENOMIC DNA]</scope>
    <source>
        <strain evidence="2 3">A249</strain>
    </source>
</reference>
<dbReference type="Proteomes" id="UP000236178">
    <property type="component" value="Unassembled WGS sequence"/>
</dbReference>
<evidence type="ECO:0000256" key="1">
    <source>
        <dbReference type="SAM" id="SignalP"/>
    </source>
</evidence>
<keyword evidence="3" id="KW-1185">Reference proteome</keyword>
<dbReference type="AlphaFoldDB" id="A0A2I0SNG3"/>
<keyword evidence="1" id="KW-0732">Signal</keyword>
<evidence type="ECO:0000313" key="2">
    <source>
        <dbReference type="EMBL" id="PKT71467.1"/>
    </source>
</evidence>
<sequence length="178" mass="18301">MHRTTSAASSAVAPVVALLALLTACGNAPSNTPADAHEPARASTRADGQLTAGAAFRSLSARVRTATLTGTVTAENDPNHLLGRPGEYTSKVTFSDSWVQASQVTGADPGAVERGGAVEVFADASDARARAEYIRGIAESSPALAEYDYVHGPVLVRVSRYLTPEQAAPYASAAYGLG</sequence>
<name>A0A2I0SNG3_9ACTN</name>
<accession>A0A2I0SNG3</accession>
<organism evidence="2 3">
    <name type="scientific">Streptomyces populi</name>
    <dbReference type="NCBI Taxonomy" id="2058924"/>
    <lineage>
        <taxon>Bacteria</taxon>
        <taxon>Bacillati</taxon>
        <taxon>Actinomycetota</taxon>
        <taxon>Actinomycetes</taxon>
        <taxon>Kitasatosporales</taxon>
        <taxon>Streptomycetaceae</taxon>
        <taxon>Streptomyces</taxon>
    </lineage>
</organism>
<proteinExistence type="predicted"/>
<evidence type="ECO:0008006" key="4">
    <source>
        <dbReference type="Google" id="ProtNLM"/>
    </source>
</evidence>
<comment type="caution">
    <text evidence="2">The sequence shown here is derived from an EMBL/GenBank/DDBJ whole genome shotgun (WGS) entry which is preliminary data.</text>
</comment>
<feature type="chain" id="PRO_5039472539" description="Lipoprotein" evidence="1">
    <location>
        <begin position="29"/>
        <end position="178"/>
    </location>
</feature>
<protein>
    <recommendedName>
        <fullName evidence="4">Lipoprotein</fullName>
    </recommendedName>
</protein>
<dbReference type="EMBL" id="PJOS01000034">
    <property type="protein sequence ID" value="PKT71467.1"/>
    <property type="molecule type" value="Genomic_DNA"/>
</dbReference>
<evidence type="ECO:0000313" key="3">
    <source>
        <dbReference type="Proteomes" id="UP000236178"/>
    </source>
</evidence>
<feature type="signal peptide" evidence="1">
    <location>
        <begin position="1"/>
        <end position="28"/>
    </location>
</feature>